<reference evidence="2" key="2">
    <citation type="submission" date="2025-08" db="UniProtKB">
        <authorList>
            <consortium name="Ensembl"/>
        </authorList>
    </citation>
    <scope>IDENTIFICATION</scope>
</reference>
<keyword evidence="1" id="KW-0732">Signal</keyword>
<dbReference type="GeneTree" id="ENSGT01050000247982"/>
<name>A0A8I3W375_CALJA</name>
<feature type="signal peptide" evidence="1">
    <location>
        <begin position="1"/>
        <end position="28"/>
    </location>
</feature>
<evidence type="ECO:0000256" key="1">
    <source>
        <dbReference type="SAM" id="SignalP"/>
    </source>
</evidence>
<dbReference type="PANTHER" id="PTHR46254">
    <property type="entry name" value="PROTEIN GVQW1-RELATED"/>
    <property type="match status" value="1"/>
</dbReference>
<proteinExistence type="predicted"/>
<evidence type="ECO:0000313" key="2">
    <source>
        <dbReference type="Ensembl" id="ENSCJAP00000085438.1"/>
    </source>
</evidence>
<dbReference type="Ensembl" id="ENSCJAT00000124178.1">
    <property type="protein sequence ID" value="ENSCJAP00000085438.1"/>
    <property type="gene ID" value="ENSCJAG00000079171.1"/>
</dbReference>
<protein>
    <submittedName>
        <fullName evidence="2">Uncharacterized protein</fullName>
    </submittedName>
</protein>
<reference evidence="2 3" key="1">
    <citation type="submission" date="2009-03" db="EMBL/GenBank/DDBJ databases">
        <authorList>
            <person name="Warren W."/>
            <person name="Ye L."/>
            <person name="Minx P."/>
            <person name="Worley K."/>
            <person name="Gibbs R."/>
            <person name="Wilson R.K."/>
        </authorList>
    </citation>
    <scope>NUCLEOTIDE SEQUENCE [LARGE SCALE GENOMIC DNA]</scope>
</reference>
<sequence length="109" mass="12155">KRERDGNKLRDNLITWGSFLLLILETESCSVIQAGVQWRNLGSLQPLLPRFKQLSYLSFLSSWDYRCVLPCQPRLEYSGEISAHCNSASGVQVILLPIVGITGTATMAN</sequence>
<organism evidence="2 3">
    <name type="scientific">Callithrix jacchus</name>
    <name type="common">White-tufted-ear marmoset</name>
    <name type="synonym">Simia Jacchus</name>
    <dbReference type="NCBI Taxonomy" id="9483"/>
    <lineage>
        <taxon>Eukaryota</taxon>
        <taxon>Metazoa</taxon>
        <taxon>Chordata</taxon>
        <taxon>Craniata</taxon>
        <taxon>Vertebrata</taxon>
        <taxon>Euteleostomi</taxon>
        <taxon>Mammalia</taxon>
        <taxon>Eutheria</taxon>
        <taxon>Euarchontoglires</taxon>
        <taxon>Primates</taxon>
        <taxon>Haplorrhini</taxon>
        <taxon>Platyrrhini</taxon>
        <taxon>Cebidae</taxon>
        <taxon>Callitrichinae</taxon>
        <taxon>Callithrix</taxon>
        <taxon>Callithrix</taxon>
    </lineage>
</organism>
<dbReference type="AlphaFoldDB" id="A0A8I3W375"/>
<evidence type="ECO:0000313" key="3">
    <source>
        <dbReference type="Proteomes" id="UP000008225"/>
    </source>
</evidence>
<keyword evidence="3" id="KW-1185">Reference proteome</keyword>
<feature type="chain" id="PRO_5035280674" evidence="1">
    <location>
        <begin position="29"/>
        <end position="109"/>
    </location>
</feature>
<dbReference type="Proteomes" id="UP000008225">
    <property type="component" value="Chromosome 8"/>
</dbReference>
<accession>A0A8I3W375</accession>
<reference evidence="2" key="3">
    <citation type="submission" date="2025-09" db="UniProtKB">
        <authorList>
            <consortium name="Ensembl"/>
        </authorList>
    </citation>
    <scope>IDENTIFICATION</scope>
</reference>